<keyword evidence="3" id="KW-1185">Reference proteome</keyword>
<name>A0AAQ3TBZ4_PASNO</name>
<feature type="region of interest" description="Disordered" evidence="1">
    <location>
        <begin position="1"/>
        <end position="112"/>
    </location>
</feature>
<proteinExistence type="predicted"/>
<feature type="compositionally biased region" description="Low complexity" evidence="1">
    <location>
        <begin position="75"/>
        <end position="90"/>
    </location>
</feature>
<dbReference type="AlphaFoldDB" id="A0AAQ3TBZ4"/>
<feature type="compositionally biased region" description="Pro residues" evidence="1">
    <location>
        <begin position="91"/>
        <end position="100"/>
    </location>
</feature>
<sequence>MALLRRRPSPLPGLGPVCGPAPLLAPRPATHPTASRAPSTRVPAGSSQKTTESGSNSRVGLAPRCPSSRFIKGTPRPAAAPFWPRAQCPSPRAPAPPPISSPKLASLPIGSWTPGALLDAVPRALPTAVRSCPSPALSVGLQPPPSPLVSSPSHPLAPWPAPLPRRALQCPEQRTPAKRRRTRADSAAFGGHHRRAPSLSIPTVRSLSNDPKPPETDQPGQTADVDPPVEFEEQPPKASEQQQGINFEEVRCSNSMQDNIIWSKREFTQKGKRIRS</sequence>
<evidence type="ECO:0000256" key="1">
    <source>
        <dbReference type="SAM" id="MobiDB-lite"/>
    </source>
</evidence>
<gene>
    <name evidence="2" type="ORF">U9M48_019764</name>
</gene>
<protein>
    <submittedName>
        <fullName evidence="2">Uncharacterized protein</fullName>
    </submittedName>
</protein>
<organism evidence="2 3">
    <name type="scientific">Paspalum notatum var. saurae</name>
    <dbReference type="NCBI Taxonomy" id="547442"/>
    <lineage>
        <taxon>Eukaryota</taxon>
        <taxon>Viridiplantae</taxon>
        <taxon>Streptophyta</taxon>
        <taxon>Embryophyta</taxon>
        <taxon>Tracheophyta</taxon>
        <taxon>Spermatophyta</taxon>
        <taxon>Magnoliopsida</taxon>
        <taxon>Liliopsida</taxon>
        <taxon>Poales</taxon>
        <taxon>Poaceae</taxon>
        <taxon>PACMAD clade</taxon>
        <taxon>Panicoideae</taxon>
        <taxon>Andropogonodae</taxon>
        <taxon>Paspaleae</taxon>
        <taxon>Paspalinae</taxon>
        <taxon>Paspalum</taxon>
    </lineage>
</organism>
<reference evidence="2 3" key="1">
    <citation type="submission" date="2024-02" db="EMBL/GenBank/DDBJ databases">
        <title>High-quality chromosome-scale genome assembly of Pensacola bahiagrass (Paspalum notatum Flugge var. saurae).</title>
        <authorList>
            <person name="Vega J.M."/>
            <person name="Podio M."/>
            <person name="Orjuela J."/>
            <person name="Siena L.A."/>
            <person name="Pessino S.C."/>
            <person name="Combes M.C."/>
            <person name="Mariac C."/>
            <person name="Albertini E."/>
            <person name="Pupilli F."/>
            <person name="Ortiz J.P.A."/>
            <person name="Leblanc O."/>
        </authorList>
    </citation>
    <scope>NUCLEOTIDE SEQUENCE [LARGE SCALE GENOMIC DNA]</scope>
    <source>
        <strain evidence="2">R1</strain>
        <tissue evidence="2">Leaf</tissue>
    </source>
</reference>
<feature type="region of interest" description="Disordered" evidence="1">
    <location>
        <begin position="130"/>
        <end position="247"/>
    </location>
</feature>
<dbReference type="EMBL" id="CP144748">
    <property type="protein sequence ID" value="WVZ71144.1"/>
    <property type="molecule type" value="Genomic_DNA"/>
</dbReference>
<feature type="compositionally biased region" description="Polar residues" evidence="1">
    <location>
        <begin position="200"/>
        <end position="209"/>
    </location>
</feature>
<dbReference type="Proteomes" id="UP001341281">
    <property type="component" value="Chromosome 04"/>
</dbReference>
<evidence type="ECO:0000313" key="3">
    <source>
        <dbReference type="Proteomes" id="UP001341281"/>
    </source>
</evidence>
<feature type="compositionally biased region" description="Polar residues" evidence="1">
    <location>
        <begin position="45"/>
        <end position="58"/>
    </location>
</feature>
<accession>A0AAQ3TBZ4</accession>
<evidence type="ECO:0000313" key="2">
    <source>
        <dbReference type="EMBL" id="WVZ71144.1"/>
    </source>
</evidence>